<sequence length="110" mass="12418">MTKDPNNCKIVILSLNSIMPSKNNKNISKPSIKMRKSPTGCFVAIENSQKHKPIKKKTPARNGNPHWIPFWKKPFVLNGSKIDKNNSKKAPITPIVILKHETANRYGKAM</sequence>
<accession>A0A6C0HIN0</accession>
<organism evidence="1">
    <name type="scientific">viral metagenome</name>
    <dbReference type="NCBI Taxonomy" id="1070528"/>
    <lineage>
        <taxon>unclassified sequences</taxon>
        <taxon>metagenomes</taxon>
        <taxon>organismal metagenomes</taxon>
    </lineage>
</organism>
<dbReference type="AlphaFoldDB" id="A0A6C0HIN0"/>
<evidence type="ECO:0000313" key="1">
    <source>
        <dbReference type="EMBL" id="QHT80442.1"/>
    </source>
</evidence>
<proteinExistence type="predicted"/>
<reference evidence="1" key="1">
    <citation type="journal article" date="2020" name="Nature">
        <title>Giant virus diversity and host interactions through global metagenomics.</title>
        <authorList>
            <person name="Schulz F."/>
            <person name="Roux S."/>
            <person name="Paez-Espino D."/>
            <person name="Jungbluth S."/>
            <person name="Walsh D.A."/>
            <person name="Denef V.J."/>
            <person name="McMahon K.D."/>
            <person name="Konstantinidis K.T."/>
            <person name="Eloe-Fadrosh E.A."/>
            <person name="Kyrpides N.C."/>
            <person name="Woyke T."/>
        </authorList>
    </citation>
    <scope>NUCLEOTIDE SEQUENCE</scope>
    <source>
        <strain evidence="1">GVMAG-M-3300023184-120</strain>
    </source>
</reference>
<protein>
    <submittedName>
        <fullName evidence="1">Uncharacterized protein</fullName>
    </submittedName>
</protein>
<dbReference type="EMBL" id="MN739969">
    <property type="protein sequence ID" value="QHT80442.1"/>
    <property type="molecule type" value="Genomic_DNA"/>
</dbReference>
<name>A0A6C0HIN0_9ZZZZ</name>